<dbReference type="InterPro" id="IPR039564">
    <property type="entry name" value="Peptidase_C39-like"/>
</dbReference>
<dbReference type="EMBL" id="CP002028">
    <property type="protein sequence ID" value="ADG81449.1"/>
    <property type="molecule type" value="Genomic_DNA"/>
</dbReference>
<evidence type="ECO:0000313" key="3">
    <source>
        <dbReference type="Proteomes" id="UP000002377"/>
    </source>
</evidence>
<protein>
    <recommendedName>
        <fullName evidence="1">Peptidase C39-like domain-containing protein</fullName>
    </recommendedName>
</protein>
<sequence length="347" mass="38434" precursor="true">MIENRLFALLLSITFFLSIFPSFPILAAGYPYISSVTVSYPTIYQGSSTSVTAKVQNPNAYSYLTKIVMKRKDEKGNVYTFYDQTINISANTYYNAIGTITTSTSTNGGKWQVIVEIYDAANPISPIQTNSTEKYYVILNLKNVSTSTAGDPTYDAYGDHHQHTSTWCGPTAEYVTIKYKGKVIYQNADDYQAKISQRVGTNQVAIKSDINTRYSLSFVRYDAVNLSNQDPSNPAVGSIGTSTALSSKVADNVKNQYPLIALIRCSTSTSSDDLPGWTGTRGTDGHFLAISGYDSSYIYYNEAYFKELGLGTTLDTNKQKGVISNFYQAMVNRHNYSPGWDGILCRY</sequence>
<proteinExistence type="predicted"/>
<dbReference type="KEGG" id="tjr:TherJR_0575"/>
<dbReference type="AlphaFoldDB" id="D5XBQ1"/>
<keyword evidence="3" id="KW-1185">Reference proteome</keyword>
<accession>D5XBQ1</accession>
<gene>
    <name evidence="2" type="ordered locus">TherJR_0575</name>
</gene>
<feature type="domain" description="Peptidase C39-like" evidence="1">
    <location>
        <begin position="162"/>
        <end position="302"/>
    </location>
</feature>
<evidence type="ECO:0000259" key="1">
    <source>
        <dbReference type="Pfam" id="PF13529"/>
    </source>
</evidence>
<evidence type="ECO:0000313" key="2">
    <source>
        <dbReference type="EMBL" id="ADG81449.1"/>
    </source>
</evidence>
<organism evidence="2 3">
    <name type="scientific">Thermincola potens (strain JR)</name>
    <dbReference type="NCBI Taxonomy" id="635013"/>
    <lineage>
        <taxon>Bacteria</taxon>
        <taxon>Bacillati</taxon>
        <taxon>Bacillota</taxon>
        <taxon>Clostridia</taxon>
        <taxon>Eubacteriales</taxon>
        <taxon>Thermincolaceae</taxon>
        <taxon>Thermincola</taxon>
    </lineage>
</organism>
<dbReference type="Proteomes" id="UP000002377">
    <property type="component" value="Chromosome"/>
</dbReference>
<dbReference type="Pfam" id="PF13529">
    <property type="entry name" value="Peptidase_C39_2"/>
    <property type="match status" value="1"/>
</dbReference>
<reference evidence="2 3" key="1">
    <citation type="submission" date="2010-05" db="EMBL/GenBank/DDBJ databases">
        <title>Complete sequence of Thermincola sp. JR.</title>
        <authorList>
            <consortium name="US DOE Joint Genome Institute"/>
            <person name="Lucas S."/>
            <person name="Copeland A."/>
            <person name="Lapidus A."/>
            <person name="Cheng J.-F."/>
            <person name="Bruce D."/>
            <person name="Goodwin L."/>
            <person name="Pitluck S."/>
            <person name="Chertkov O."/>
            <person name="Detter J.C."/>
            <person name="Han C."/>
            <person name="Tapia R."/>
            <person name="Land M."/>
            <person name="Hauser L."/>
            <person name="Kyrpides N."/>
            <person name="Mikhailova N."/>
            <person name="Hazen T.C."/>
            <person name="Woyke T."/>
        </authorList>
    </citation>
    <scope>NUCLEOTIDE SEQUENCE [LARGE SCALE GENOMIC DNA]</scope>
    <source>
        <strain evidence="2 3">JR</strain>
    </source>
</reference>
<dbReference type="HOGENOM" id="CLU_799098_0_0_9"/>
<name>D5XBQ1_THEPJ</name>